<evidence type="ECO:0000256" key="6">
    <source>
        <dbReference type="ARBA" id="ARBA00023306"/>
    </source>
</evidence>
<dbReference type="NCBIfam" id="TIGR03544">
    <property type="entry name" value="DivI1A_domain"/>
    <property type="match status" value="1"/>
</dbReference>
<keyword evidence="3" id="KW-0963">Cytoplasm</keyword>
<accession>A0AAJ5JLX8</accession>
<evidence type="ECO:0000256" key="1">
    <source>
        <dbReference type="ARBA" id="ARBA00004496"/>
    </source>
</evidence>
<evidence type="ECO:0000256" key="3">
    <source>
        <dbReference type="ARBA" id="ARBA00022490"/>
    </source>
</evidence>
<evidence type="ECO:0000313" key="9">
    <source>
        <dbReference type="EMBL" id="TFZ43164.1"/>
    </source>
</evidence>
<dbReference type="Gene3D" id="6.10.250.660">
    <property type="match status" value="1"/>
</dbReference>
<feature type="coiled-coil region" evidence="7">
    <location>
        <begin position="105"/>
        <end position="147"/>
    </location>
</feature>
<evidence type="ECO:0000313" key="10">
    <source>
        <dbReference type="Proteomes" id="UP000296883"/>
    </source>
</evidence>
<dbReference type="Pfam" id="PF05103">
    <property type="entry name" value="DivIVA"/>
    <property type="match status" value="1"/>
</dbReference>
<comment type="subcellular location">
    <subcellularLocation>
        <location evidence="1">Cytoplasm</location>
    </subcellularLocation>
</comment>
<dbReference type="AlphaFoldDB" id="A0AAJ5JLX8"/>
<evidence type="ECO:0000313" key="8">
    <source>
        <dbReference type="EMBL" id="QCA28983.1"/>
    </source>
</evidence>
<keyword evidence="10" id="KW-1185">Reference proteome</keyword>
<dbReference type="Proteomes" id="UP000296883">
    <property type="component" value="Chromosome"/>
</dbReference>
<dbReference type="GO" id="GO:0051301">
    <property type="term" value="P:cell division"/>
    <property type="evidence" value="ECO:0007669"/>
    <property type="project" value="UniProtKB-KW"/>
</dbReference>
<comment type="similarity">
    <text evidence="2">Belongs to the DivIVA family.</text>
</comment>
<name>A0AAJ5JLX8_9ENTE</name>
<dbReference type="EMBL" id="SRHU01000005">
    <property type="protein sequence ID" value="TFZ43164.1"/>
    <property type="molecule type" value="Genomic_DNA"/>
</dbReference>
<sequence length="240" mass="27216">MAALSPLDIKNKSFSTKFKGYSPEEVDDFLDQIIEDYEESLRKVKELEKSLKYAEEKLTYFSELKDTLNQSIIVAQNTADKLKDTATKESNMLVTGAEAEAKQIMNEANIKAEKTVSEANSLANEIISNAQKQATQLAVETDDLKKKTREFHRNLALTIESQLEIVKSPEWDEILRPFSSFVDDRHSSFKDLLDKKLATNHTDSDDTEASEADDYLVEEGHTQAIDLSELTQEVEEKENN</sequence>
<dbReference type="Proteomes" id="UP000297725">
    <property type="component" value="Unassembled WGS sequence"/>
</dbReference>
<evidence type="ECO:0000256" key="4">
    <source>
        <dbReference type="ARBA" id="ARBA00022618"/>
    </source>
</evidence>
<evidence type="ECO:0000256" key="2">
    <source>
        <dbReference type="ARBA" id="ARBA00009008"/>
    </source>
</evidence>
<keyword evidence="5 7" id="KW-0175">Coiled coil</keyword>
<organism evidence="9 11">
    <name type="scientific">Vagococcus xieshaowenii</name>
    <dbReference type="NCBI Taxonomy" id="2562451"/>
    <lineage>
        <taxon>Bacteria</taxon>
        <taxon>Bacillati</taxon>
        <taxon>Bacillota</taxon>
        <taxon>Bacilli</taxon>
        <taxon>Lactobacillales</taxon>
        <taxon>Enterococcaceae</taxon>
        <taxon>Vagococcus</taxon>
    </lineage>
</organism>
<protein>
    <submittedName>
        <fullName evidence="9">DivIVA domain-containing protein</fullName>
    </submittedName>
</protein>
<dbReference type="GO" id="GO:0005737">
    <property type="term" value="C:cytoplasm"/>
    <property type="evidence" value="ECO:0007669"/>
    <property type="project" value="UniProtKB-SubCell"/>
</dbReference>
<feature type="coiled-coil region" evidence="7">
    <location>
        <begin position="30"/>
        <end position="57"/>
    </location>
</feature>
<dbReference type="RefSeq" id="WP_135253452.1">
    <property type="nucleotide sequence ID" value="NZ_CP038865.1"/>
</dbReference>
<keyword evidence="4" id="KW-0132">Cell division</keyword>
<dbReference type="InterPro" id="IPR007793">
    <property type="entry name" value="DivIVA_fam"/>
</dbReference>
<dbReference type="PANTHER" id="PTHR35794">
    <property type="entry name" value="CELL DIVISION PROTEIN DIVIVA"/>
    <property type="match status" value="1"/>
</dbReference>
<dbReference type="EMBL" id="CP038865">
    <property type="protein sequence ID" value="QCA28983.1"/>
    <property type="molecule type" value="Genomic_DNA"/>
</dbReference>
<dbReference type="PANTHER" id="PTHR35794:SF2">
    <property type="entry name" value="CELL DIVISION PROTEIN DIVIVA"/>
    <property type="match status" value="1"/>
</dbReference>
<evidence type="ECO:0000256" key="7">
    <source>
        <dbReference type="SAM" id="Coils"/>
    </source>
</evidence>
<evidence type="ECO:0000313" key="11">
    <source>
        <dbReference type="Proteomes" id="UP000297725"/>
    </source>
</evidence>
<reference evidence="8 10" key="2">
    <citation type="journal article" date="2020" name="Int. J. Syst. Evol. Microbiol.">
        <title>Vagococcus xieshaowenii sp. nov., isolated from snow finch (Montifringilla taczanowskii) cloacal content.</title>
        <authorList>
            <person name="Ge Y."/>
            <person name="Yang J."/>
            <person name="Lai X.H."/>
            <person name="Zhang G."/>
            <person name="Jin D."/>
            <person name="Lu S."/>
            <person name="Wang B."/>
            <person name="Huang Y."/>
            <person name="Huang Y."/>
            <person name="Ren Z."/>
            <person name="Zhang X."/>
            <person name="Xu J."/>
        </authorList>
    </citation>
    <scope>NUCLEOTIDE SEQUENCE [LARGE SCALE GENOMIC DNA]</scope>
    <source>
        <strain evidence="8">Personal::cf-49</strain>
        <strain evidence="10">personal::cf-49</strain>
    </source>
</reference>
<dbReference type="InterPro" id="IPR019933">
    <property type="entry name" value="DivIVA_domain"/>
</dbReference>
<keyword evidence="6" id="KW-0131">Cell cycle</keyword>
<reference evidence="9 11" key="1">
    <citation type="submission" date="2019-03" db="EMBL/GenBank/DDBJ databases">
        <title>Vagococcus sp. was isolated fron gut of Carduelis flavirostris.</title>
        <authorList>
            <person name="Ge Y."/>
        </authorList>
    </citation>
    <scope>NUCLEOTIDE SEQUENCE [LARGE SCALE GENOMIC DNA]</scope>
    <source>
        <strain evidence="9 11">CF-210</strain>
    </source>
</reference>
<evidence type="ECO:0000256" key="5">
    <source>
        <dbReference type="ARBA" id="ARBA00023054"/>
    </source>
</evidence>
<gene>
    <name evidence="9" type="ORF">E4031_00925</name>
    <name evidence="8" type="ORF">E4Z98_06500</name>
</gene>
<proteinExistence type="inferred from homology"/>